<reference evidence="4" key="2">
    <citation type="journal article" date="2023" name="Plants (Basel)">
        <title>Annotation of the Turnera subulata (Passifloraceae) Draft Genome Reveals the S-Locus Evolved after the Divergence of Turneroideae from Passifloroideae in a Stepwise Manner.</title>
        <authorList>
            <person name="Henning P.M."/>
            <person name="Roalson E.H."/>
            <person name="Mir W."/>
            <person name="McCubbin A.G."/>
            <person name="Shore J.S."/>
        </authorList>
    </citation>
    <scope>NUCLEOTIDE SEQUENCE</scope>
    <source>
        <strain evidence="4">F60SS</strain>
    </source>
</reference>
<dbReference type="AlphaFoldDB" id="A0A9Q0FSA4"/>
<dbReference type="GO" id="GO:0016746">
    <property type="term" value="F:acyltransferase activity"/>
    <property type="evidence" value="ECO:0007669"/>
    <property type="project" value="UniProtKB-KW"/>
</dbReference>
<dbReference type="OrthoDB" id="671439at2759"/>
<evidence type="ECO:0000256" key="3">
    <source>
        <dbReference type="ARBA" id="ARBA00023315"/>
    </source>
</evidence>
<evidence type="ECO:0000313" key="4">
    <source>
        <dbReference type="EMBL" id="KAJ4835506.1"/>
    </source>
</evidence>
<evidence type="ECO:0000256" key="2">
    <source>
        <dbReference type="ARBA" id="ARBA00022679"/>
    </source>
</evidence>
<evidence type="ECO:0000313" key="5">
    <source>
        <dbReference type="Proteomes" id="UP001141552"/>
    </source>
</evidence>
<dbReference type="Pfam" id="PF02458">
    <property type="entry name" value="Transferase"/>
    <property type="match status" value="2"/>
</dbReference>
<comment type="similarity">
    <text evidence="1">Belongs to the plant acyltransferase family.</text>
</comment>
<comment type="caution">
    <text evidence="4">The sequence shown here is derived from an EMBL/GenBank/DDBJ whole genome shotgun (WGS) entry which is preliminary data.</text>
</comment>
<proteinExistence type="inferred from homology"/>
<dbReference type="InterPro" id="IPR023213">
    <property type="entry name" value="CAT-like_dom_sf"/>
</dbReference>
<gene>
    <name evidence="4" type="ORF">Tsubulata_051098</name>
</gene>
<dbReference type="PANTHER" id="PTHR31623:SF20">
    <property type="entry name" value="VINORINE SYNTHASE-LIKE"/>
    <property type="match status" value="1"/>
</dbReference>
<keyword evidence="5" id="KW-1185">Reference proteome</keyword>
<dbReference type="PANTHER" id="PTHR31623">
    <property type="entry name" value="F21J9.9"/>
    <property type="match status" value="1"/>
</dbReference>
<name>A0A9Q0FSA4_9ROSI</name>
<protein>
    <submittedName>
        <fullName evidence="4">Uncharacterized protein</fullName>
    </submittedName>
</protein>
<accession>A0A9Q0FSA4</accession>
<dbReference type="EMBL" id="JAKUCV010004393">
    <property type="protein sequence ID" value="KAJ4835506.1"/>
    <property type="molecule type" value="Genomic_DNA"/>
</dbReference>
<keyword evidence="3" id="KW-0012">Acyltransferase</keyword>
<dbReference type="Proteomes" id="UP001141552">
    <property type="component" value="Unassembled WGS sequence"/>
</dbReference>
<reference evidence="4" key="1">
    <citation type="submission" date="2022-02" db="EMBL/GenBank/DDBJ databases">
        <authorList>
            <person name="Henning P.M."/>
            <person name="McCubbin A.G."/>
            <person name="Shore J.S."/>
        </authorList>
    </citation>
    <scope>NUCLEOTIDE SEQUENCE</scope>
    <source>
        <strain evidence="4">F60SS</strain>
        <tissue evidence="4">Leaves</tissue>
    </source>
</reference>
<feature type="non-terminal residue" evidence="4">
    <location>
        <position position="1"/>
    </location>
</feature>
<organism evidence="4 5">
    <name type="scientific">Turnera subulata</name>
    <dbReference type="NCBI Taxonomy" id="218843"/>
    <lineage>
        <taxon>Eukaryota</taxon>
        <taxon>Viridiplantae</taxon>
        <taxon>Streptophyta</taxon>
        <taxon>Embryophyta</taxon>
        <taxon>Tracheophyta</taxon>
        <taxon>Spermatophyta</taxon>
        <taxon>Magnoliopsida</taxon>
        <taxon>eudicotyledons</taxon>
        <taxon>Gunneridae</taxon>
        <taxon>Pentapetalae</taxon>
        <taxon>rosids</taxon>
        <taxon>fabids</taxon>
        <taxon>Malpighiales</taxon>
        <taxon>Passifloraceae</taxon>
        <taxon>Turnera</taxon>
    </lineage>
</organism>
<evidence type="ECO:0000256" key="1">
    <source>
        <dbReference type="ARBA" id="ARBA00009861"/>
    </source>
</evidence>
<dbReference type="Gene3D" id="3.30.559.10">
    <property type="entry name" value="Chloramphenicol acetyltransferase-like domain"/>
    <property type="match status" value="3"/>
</dbReference>
<keyword evidence="2" id="KW-0808">Transferase</keyword>
<sequence length="423" mass="45936">VSVFSCGGMALGYSFLHKLVDAGATKGFTDTWTHMCRGGDINGVVPPALSEPSHFFPPTPSFPQKYLSVIENVWFTNAKFITRRFAFDSKAIASLKAKAANGNPKAKISRIETLSCFLWKCFTSASKALSPDSPKPSVIAEAVNFRPRTKPPMSDISIGNNFWWAIAIAHPSDDNTELHELVNRLNEAIALYDTEYMQSLQGEEDLSAPILVCQVTVFSCGGIALGLSCSHKLIDGGTGKGLGETWSSLSRGDASGVSIWFAEGNYITRRFVFDAKAIASLKEKAANGNPVVKTSRIETLSCFIWKCCMSATKALGSPKSSILVEAVNLRHRTKPPMSAASIGNNFWWAIAMAQPTDEKTEMHDLLNLLNEAIALYDTDYTHSLQGEEGADAMGEIHGYSHVRCKAVGTFTRFAGGGQQSTKR</sequence>